<accession>A0AAW2ILX2</accession>
<proteinExistence type="predicted"/>
<name>A0AAW2ILX2_9LAMI</name>
<reference evidence="1" key="2">
    <citation type="journal article" date="2024" name="Plant">
        <title>Genomic evolution and insights into agronomic trait innovations of Sesamum species.</title>
        <authorList>
            <person name="Miao H."/>
            <person name="Wang L."/>
            <person name="Qu L."/>
            <person name="Liu H."/>
            <person name="Sun Y."/>
            <person name="Le M."/>
            <person name="Wang Q."/>
            <person name="Wei S."/>
            <person name="Zheng Y."/>
            <person name="Lin W."/>
            <person name="Duan Y."/>
            <person name="Cao H."/>
            <person name="Xiong S."/>
            <person name="Wang X."/>
            <person name="Wei L."/>
            <person name="Li C."/>
            <person name="Ma Q."/>
            <person name="Ju M."/>
            <person name="Zhao R."/>
            <person name="Li G."/>
            <person name="Mu C."/>
            <person name="Tian Q."/>
            <person name="Mei H."/>
            <person name="Zhang T."/>
            <person name="Gao T."/>
            <person name="Zhang H."/>
        </authorList>
    </citation>
    <scope>NUCLEOTIDE SEQUENCE</scope>
    <source>
        <strain evidence="1">G01</strain>
    </source>
</reference>
<comment type="caution">
    <text evidence="1">The sequence shown here is derived from an EMBL/GenBank/DDBJ whole genome shotgun (WGS) entry which is preliminary data.</text>
</comment>
<reference evidence="1" key="1">
    <citation type="submission" date="2020-06" db="EMBL/GenBank/DDBJ databases">
        <authorList>
            <person name="Li T."/>
            <person name="Hu X."/>
            <person name="Zhang T."/>
            <person name="Song X."/>
            <person name="Zhang H."/>
            <person name="Dai N."/>
            <person name="Sheng W."/>
            <person name="Hou X."/>
            <person name="Wei L."/>
        </authorList>
    </citation>
    <scope>NUCLEOTIDE SEQUENCE</scope>
    <source>
        <strain evidence="1">G01</strain>
        <tissue evidence="1">Leaf</tissue>
    </source>
</reference>
<dbReference type="AlphaFoldDB" id="A0AAW2ILX2"/>
<protein>
    <submittedName>
        <fullName evidence="1">Uncharacterized protein</fullName>
    </submittedName>
</protein>
<organism evidence="1">
    <name type="scientific">Sesamum angustifolium</name>
    <dbReference type="NCBI Taxonomy" id="2727405"/>
    <lineage>
        <taxon>Eukaryota</taxon>
        <taxon>Viridiplantae</taxon>
        <taxon>Streptophyta</taxon>
        <taxon>Embryophyta</taxon>
        <taxon>Tracheophyta</taxon>
        <taxon>Spermatophyta</taxon>
        <taxon>Magnoliopsida</taxon>
        <taxon>eudicotyledons</taxon>
        <taxon>Gunneridae</taxon>
        <taxon>Pentapetalae</taxon>
        <taxon>asterids</taxon>
        <taxon>lamiids</taxon>
        <taxon>Lamiales</taxon>
        <taxon>Pedaliaceae</taxon>
        <taxon>Sesamum</taxon>
    </lineage>
</organism>
<gene>
    <name evidence="1" type="ORF">Sangu_2905700</name>
</gene>
<evidence type="ECO:0000313" key="1">
    <source>
        <dbReference type="EMBL" id="KAL0283189.1"/>
    </source>
</evidence>
<sequence>MLIYLRLRCAKNVQCRNLFSYSTNDCGHSFLERSLISKRIGDTSVMTALDKAYDDYVCDTVTCRTELGIQVIPTKPSRLPNDDPHESKITTGSAMLGTTPNSWMYFFIQTTSEVAMYSASVVESDVVACLELFQATTPPFSLNTKPDWDLASSSSDWKLALL</sequence>
<dbReference type="EMBL" id="JACGWK010001744">
    <property type="protein sequence ID" value="KAL0283189.1"/>
    <property type="molecule type" value="Genomic_DNA"/>
</dbReference>